<dbReference type="EMBL" id="CM042017">
    <property type="protein sequence ID" value="KAI3688912.1"/>
    <property type="molecule type" value="Genomic_DNA"/>
</dbReference>
<evidence type="ECO:0000313" key="2">
    <source>
        <dbReference type="Proteomes" id="UP001055811"/>
    </source>
</evidence>
<comment type="caution">
    <text evidence="1">The sequence shown here is derived from an EMBL/GenBank/DDBJ whole genome shotgun (WGS) entry which is preliminary data.</text>
</comment>
<reference evidence="2" key="1">
    <citation type="journal article" date="2022" name="Mol. Ecol. Resour.">
        <title>The genomes of chicory, endive, great burdock and yacon provide insights into Asteraceae palaeo-polyploidization history and plant inulin production.</title>
        <authorList>
            <person name="Fan W."/>
            <person name="Wang S."/>
            <person name="Wang H."/>
            <person name="Wang A."/>
            <person name="Jiang F."/>
            <person name="Liu H."/>
            <person name="Zhao H."/>
            <person name="Xu D."/>
            <person name="Zhang Y."/>
        </authorList>
    </citation>
    <scope>NUCLEOTIDE SEQUENCE [LARGE SCALE GENOMIC DNA]</scope>
    <source>
        <strain evidence="2">cv. Punajuju</strain>
    </source>
</reference>
<reference evidence="1 2" key="2">
    <citation type="journal article" date="2022" name="Mol. Ecol. Resour.">
        <title>The genomes of chicory, endive, great burdock and yacon provide insights into Asteraceae paleo-polyploidization history and plant inulin production.</title>
        <authorList>
            <person name="Fan W."/>
            <person name="Wang S."/>
            <person name="Wang H."/>
            <person name="Wang A."/>
            <person name="Jiang F."/>
            <person name="Liu H."/>
            <person name="Zhao H."/>
            <person name="Xu D."/>
            <person name="Zhang Y."/>
        </authorList>
    </citation>
    <scope>NUCLEOTIDE SEQUENCE [LARGE SCALE GENOMIC DNA]</scope>
    <source>
        <strain evidence="2">cv. Punajuju</strain>
        <tissue evidence="1">Leaves</tissue>
    </source>
</reference>
<name>A0ACB8YT60_CICIN</name>
<keyword evidence="2" id="KW-1185">Reference proteome</keyword>
<gene>
    <name evidence="1" type="ORF">L2E82_46845</name>
</gene>
<organism evidence="1 2">
    <name type="scientific">Cichorium intybus</name>
    <name type="common">Chicory</name>
    <dbReference type="NCBI Taxonomy" id="13427"/>
    <lineage>
        <taxon>Eukaryota</taxon>
        <taxon>Viridiplantae</taxon>
        <taxon>Streptophyta</taxon>
        <taxon>Embryophyta</taxon>
        <taxon>Tracheophyta</taxon>
        <taxon>Spermatophyta</taxon>
        <taxon>Magnoliopsida</taxon>
        <taxon>eudicotyledons</taxon>
        <taxon>Gunneridae</taxon>
        <taxon>Pentapetalae</taxon>
        <taxon>asterids</taxon>
        <taxon>campanulids</taxon>
        <taxon>Asterales</taxon>
        <taxon>Asteraceae</taxon>
        <taxon>Cichorioideae</taxon>
        <taxon>Cichorieae</taxon>
        <taxon>Cichoriinae</taxon>
        <taxon>Cichorium</taxon>
    </lineage>
</organism>
<accession>A0ACB8YT60</accession>
<protein>
    <submittedName>
        <fullName evidence="1">Uncharacterized protein</fullName>
    </submittedName>
</protein>
<proteinExistence type="predicted"/>
<dbReference type="Proteomes" id="UP001055811">
    <property type="component" value="Linkage Group LG09"/>
</dbReference>
<evidence type="ECO:0000313" key="1">
    <source>
        <dbReference type="EMBL" id="KAI3688912.1"/>
    </source>
</evidence>
<sequence length="358" mass="41312">MALRRIIVKRFCNRTVQDQSPIIGTIDDSTFISTSSKKPLDGAEANFHYELLKSLDNSSSSTANARFFRRFLQQRKFIQSSTMNLSELFYFPVGQKLNISRSERVKLDGSRPPTTKSSPDPAVSVEIFVHEARKIQRCCQLQNVRSALKRNPSNSITYSEFLSICNDVCTNYDEGVILAKRLDEVGDVIVLGNVVFIRPDQVVKPMEKLIQQSITIPNDPRKHELEELETKKALIDQKAISQVRGELYCGLGLLILQTLGFIRLTFWELSWDVMEPICFFFTSLDFAFAYMFFLKTSNEPTFESYFHRRFKVKQKKLMEVHNFDHQKYQQLCDAFYPNDKSKAFSDPVQKLEQGFGDV</sequence>